<dbReference type="NCBIfam" id="TIGR00407">
    <property type="entry name" value="proA"/>
    <property type="match status" value="1"/>
</dbReference>
<evidence type="ECO:0000256" key="5">
    <source>
        <dbReference type="ARBA" id="ARBA00023002"/>
    </source>
</evidence>
<dbReference type="PIRSF" id="PIRSF000151">
    <property type="entry name" value="GPR"/>
    <property type="match status" value="1"/>
</dbReference>
<evidence type="ECO:0000256" key="7">
    <source>
        <dbReference type="HAMAP-Rule" id="MF_00412"/>
    </source>
</evidence>
<keyword evidence="5 7" id="KW-0560">Oxidoreductase</keyword>
<dbReference type="EC" id="1.2.1.41" evidence="7"/>
<keyword evidence="7" id="KW-0963">Cytoplasm</keyword>
<comment type="subcellular location">
    <subcellularLocation>
        <location evidence="7">Cytoplasm</location>
    </subcellularLocation>
</comment>
<reference evidence="10" key="1">
    <citation type="submission" date="2022-06" db="EMBL/GenBank/DDBJ databases">
        <title>Akkermansia biwalacus sp. nov., an anaerobic mucin-degrading bacterium isolated from human intestine.</title>
        <authorList>
            <person name="Kobayashi Y."/>
            <person name="Inoue S."/>
            <person name="Kawahara T."/>
            <person name="Kohda N."/>
        </authorList>
    </citation>
    <scope>NUCLEOTIDE SEQUENCE</scope>
    <source>
        <strain evidence="10">WON2089</strain>
    </source>
</reference>
<evidence type="ECO:0000259" key="9">
    <source>
        <dbReference type="Pfam" id="PF00171"/>
    </source>
</evidence>
<evidence type="ECO:0000256" key="6">
    <source>
        <dbReference type="ARBA" id="ARBA00049024"/>
    </source>
</evidence>
<protein>
    <recommendedName>
        <fullName evidence="7">Gamma-glutamyl phosphate reductase</fullName>
        <shortName evidence="7">GPR</shortName>
        <ecNumber evidence="7">1.2.1.41</ecNumber>
    </recommendedName>
    <alternativeName>
        <fullName evidence="7">Glutamate-5-semialdehyde dehydrogenase</fullName>
    </alternativeName>
    <alternativeName>
        <fullName evidence="7">Glutamyl-gamma-semialdehyde dehydrogenase</fullName>
        <shortName evidence="7">GSA dehydrogenase</shortName>
    </alternativeName>
</protein>
<dbReference type="InterPro" id="IPR020593">
    <property type="entry name" value="G-glutamylP_reductase_CS"/>
</dbReference>
<evidence type="ECO:0000313" key="10">
    <source>
        <dbReference type="EMBL" id="BDL43741.1"/>
    </source>
</evidence>
<dbReference type="HAMAP" id="MF_00412">
    <property type="entry name" value="ProA"/>
    <property type="match status" value="1"/>
</dbReference>
<proteinExistence type="inferred from homology"/>
<comment type="pathway">
    <text evidence="1 7">Amino-acid biosynthesis; L-proline biosynthesis; L-glutamate 5-semialdehyde from L-glutamate: step 2/2.</text>
</comment>
<comment type="similarity">
    <text evidence="7">Belongs to the gamma-glutamyl phosphate reductase family.</text>
</comment>
<comment type="function">
    <text evidence="7">Catalyzes the NADPH-dependent reduction of L-glutamate 5-phosphate into L-glutamate 5-semialdehyde and phosphate. The product spontaneously undergoes cyclization to form 1-pyrroline-5-carboxylate.</text>
</comment>
<dbReference type="NCBIfam" id="NF001221">
    <property type="entry name" value="PRK00197.1"/>
    <property type="match status" value="1"/>
</dbReference>
<dbReference type="EMBL" id="AP025943">
    <property type="protein sequence ID" value="BDL43741.1"/>
    <property type="molecule type" value="Genomic_DNA"/>
</dbReference>
<feature type="region of interest" description="Disordered" evidence="8">
    <location>
        <begin position="416"/>
        <end position="435"/>
    </location>
</feature>
<feature type="domain" description="Aldehyde dehydrogenase" evidence="9">
    <location>
        <begin position="12"/>
        <end position="284"/>
    </location>
</feature>
<evidence type="ECO:0000256" key="4">
    <source>
        <dbReference type="ARBA" id="ARBA00022857"/>
    </source>
</evidence>
<evidence type="ECO:0000313" key="11">
    <source>
        <dbReference type="Proteomes" id="UP001062263"/>
    </source>
</evidence>
<dbReference type="InterPro" id="IPR012134">
    <property type="entry name" value="Glu-5-SA_DH"/>
</dbReference>
<keyword evidence="3 7" id="KW-0641">Proline biosynthesis</keyword>
<evidence type="ECO:0000256" key="3">
    <source>
        <dbReference type="ARBA" id="ARBA00022650"/>
    </source>
</evidence>
<accession>A0ABN6QLA4</accession>
<dbReference type="Gene3D" id="3.40.605.10">
    <property type="entry name" value="Aldehyde Dehydrogenase, Chain A, domain 1"/>
    <property type="match status" value="1"/>
</dbReference>
<dbReference type="InterPro" id="IPR016161">
    <property type="entry name" value="Ald_DH/histidinol_DH"/>
</dbReference>
<organism evidence="10 11">
    <name type="scientific">Akkermansia biwaensis</name>
    <dbReference type="NCBI Taxonomy" id="2946555"/>
    <lineage>
        <taxon>Bacteria</taxon>
        <taxon>Pseudomonadati</taxon>
        <taxon>Verrucomicrobiota</taxon>
        <taxon>Verrucomicrobiia</taxon>
        <taxon>Verrucomicrobiales</taxon>
        <taxon>Akkermansiaceae</taxon>
        <taxon>Akkermansia</taxon>
    </lineage>
</organism>
<evidence type="ECO:0000256" key="8">
    <source>
        <dbReference type="SAM" id="MobiDB-lite"/>
    </source>
</evidence>
<dbReference type="SUPFAM" id="SSF53720">
    <property type="entry name" value="ALDH-like"/>
    <property type="match status" value="1"/>
</dbReference>
<keyword evidence="4 7" id="KW-0521">NADP</keyword>
<gene>
    <name evidence="7 10" type="primary">proA</name>
    <name evidence="10" type="ORF">Abiwalacus_13150</name>
</gene>
<dbReference type="PANTHER" id="PTHR11063">
    <property type="entry name" value="GLUTAMATE SEMIALDEHYDE DEHYDROGENASE"/>
    <property type="match status" value="1"/>
</dbReference>
<feature type="compositionally biased region" description="Basic and acidic residues" evidence="8">
    <location>
        <begin position="419"/>
        <end position="435"/>
    </location>
</feature>
<comment type="catalytic activity">
    <reaction evidence="6 7">
        <text>L-glutamate 5-semialdehyde + phosphate + NADP(+) = L-glutamyl 5-phosphate + NADPH + H(+)</text>
        <dbReference type="Rhea" id="RHEA:19541"/>
        <dbReference type="ChEBI" id="CHEBI:15378"/>
        <dbReference type="ChEBI" id="CHEBI:43474"/>
        <dbReference type="ChEBI" id="CHEBI:57783"/>
        <dbReference type="ChEBI" id="CHEBI:58066"/>
        <dbReference type="ChEBI" id="CHEBI:58274"/>
        <dbReference type="ChEBI" id="CHEBI:58349"/>
        <dbReference type="EC" id="1.2.1.41"/>
    </reaction>
</comment>
<keyword evidence="2 7" id="KW-0028">Amino-acid biosynthesis</keyword>
<dbReference type="Gene3D" id="3.40.309.10">
    <property type="entry name" value="Aldehyde Dehydrogenase, Chain A, domain 2"/>
    <property type="match status" value="1"/>
</dbReference>
<keyword evidence="11" id="KW-1185">Reference proteome</keyword>
<dbReference type="PANTHER" id="PTHR11063:SF8">
    <property type="entry name" value="DELTA-1-PYRROLINE-5-CARBOXYLATE SYNTHASE"/>
    <property type="match status" value="1"/>
</dbReference>
<dbReference type="Proteomes" id="UP001062263">
    <property type="component" value="Chromosome"/>
</dbReference>
<dbReference type="InterPro" id="IPR016163">
    <property type="entry name" value="Ald_DH_C"/>
</dbReference>
<name>A0ABN6QLA4_9BACT</name>
<dbReference type="PROSITE" id="PS01223">
    <property type="entry name" value="PROA"/>
    <property type="match status" value="1"/>
</dbReference>
<sequence>MNMENPLEPVGRAAVAASRELAALSPEEKADALRLMAAGVRGAAGRIIRENSLDMEEAEKNGRNAAFLDRLLLTPERVEHMACGMEQVAALPDPVGECIREWTRPNGLHIRQVRVPLGVIGFIYESRGTVTCDAASLCLKSGNAVILRGGRESLRTNRVLAAVLREALAESAVPADALQLLDSGSREEVKQLCELDSCLNVIIPRGGKGLIRTVMDYSRVPVLKHLDGVCHVYVDAAADLKMALNILDDAKTQRPGVCNAAETLLVDAAVAERFLPMAAERMRQRGVECRVCGRSMPFFGPEAVPASEEDWSTEYEDLILSVKVADGVRDAVEHINRYGSHHSDSIVTEDGKARDYFMGRVDSACVYHNCSTRFSDGEEFGFGAEIGIGTDKFHARGPMALRELTSYKYVIEGSGQVKDPSRMPDAVRSRPEEIS</sequence>
<dbReference type="InterPro" id="IPR015590">
    <property type="entry name" value="Aldehyde_DH_dom"/>
</dbReference>
<dbReference type="CDD" id="cd07079">
    <property type="entry name" value="ALDH_F18-19_ProA-GPR"/>
    <property type="match status" value="1"/>
</dbReference>
<dbReference type="InterPro" id="IPR000965">
    <property type="entry name" value="GPR_dom"/>
</dbReference>
<dbReference type="InterPro" id="IPR016162">
    <property type="entry name" value="Ald_DH_N"/>
</dbReference>
<evidence type="ECO:0000256" key="1">
    <source>
        <dbReference type="ARBA" id="ARBA00004985"/>
    </source>
</evidence>
<dbReference type="Pfam" id="PF00171">
    <property type="entry name" value="Aldedh"/>
    <property type="match status" value="1"/>
</dbReference>
<evidence type="ECO:0000256" key="2">
    <source>
        <dbReference type="ARBA" id="ARBA00022605"/>
    </source>
</evidence>